<gene>
    <name evidence="3" type="ORF">HB912_01255</name>
</gene>
<feature type="compositionally biased region" description="Basic and acidic residues" evidence="1">
    <location>
        <begin position="84"/>
        <end position="107"/>
    </location>
</feature>
<evidence type="ECO:0000313" key="4">
    <source>
        <dbReference type="Proteomes" id="UP000559885"/>
    </source>
</evidence>
<dbReference type="AlphaFoldDB" id="A0A841ZNI7"/>
<proteinExistence type="predicted"/>
<organism evidence="3 4">
    <name type="scientific">Listeria aquatica</name>
    <dbReference type="NCBI Taxonomy" id="1494960"/>
    <lineage>
        <taxon>Bacteria</taxon>
        <taxon>Bacillati</taxon>
        <taxon>Bacillota</taxon>
        <taxon>Bacilli</taxon>
        <taxon>Bacillales</taxon>
        <taxon>Listeriaceae</taxon>
        <taxon>Listeria</taxon>
    </lineage>
</organism>
<dbReference type="RefSeq" id="WP_185371859.1">
    <property type="nucleotide sequence ID" value="NZ_JAARRM010000001.1"/>
</dbReference>
<comment type="caution">
    <text evidence="3">The sequence shown here is derived from an EMBL/GenBank/DDBJ whole genome shotgun (WGS) entry which is preliminary data.</text>
</comment>
<keyword evidence="2" id="KW-1133">Transmembrane helix</keyword>
<dbReference type="EMBL" id="JAARRM010000001">
    <property type="protein sequence ID" value="MBC1520271.1"/>
    <property type="molecule type" value="Genomic_DNA"/>
</dbReference>
<feature type="compositionally biased region" description="Polar residues" evidence="1">
    <location>
        <begin position="63"/>
        <end position="82"/>
    </location>
</feature>
<dbReference type="Proteomes" id="UP000559885">
    <property type="component" value="Unassembled WGS sequence"/>
</dbReference>
<feature type="compositionally biased region" description="Basic residues" evidence="1">
    <location>
        <begin position="38"/>
        <end position="49"/>
    </location>
</feature>
<reference evidence="3 4" key="1">
    <citation type="submission" date="2020-03" db="EMBL/GenBank/DDBJ databases">
        <title>Soil Listeria distribution.</title>
        <authorList>
            <person name="Liao J."/>
            <person name="Wiedmann M."/>
        </authorList>
    </citation>
    <scope>NUCLEOTIDE SEQUENCE [LARGE SCALE GENOMIC DNA]</scope>
    <source>
        <strain evidence="3 4">FSL L7-1507</strain>
    </source>
</reference>
<feature type="region of interest" description="Disordered" evidence="1">
    <location>
        <begin position="35"/>
        <end position="121"/>
    </location>
</feature>
<evidence type="ECO:0000256" key="2">
    <source>
        <dbReference type="SAM" id="Phobius"/>
    </source>
</evidence>
<sequence>MPFNLEDFFDNISGFIPVLIIIGGAILSLFSKQEKKKTSTKKQTPKKNPVKPLQTRVEKVKQPVSSGTFKTGQSKPKQTAIKTSKVETPKAREVYREEAKRLQKAHPDPVTATNPQPRKQAEKTLQGLDLKRAMVMKEVLDKPVALRKK</sequence>
<feature type="transmembrane region" description="Helical" evidence="2">
    <location>
        <begin position="12"/>
        <end position="31"/>
    </location>
</feature>
<evidence type="ECO:0000313" key="3">
    <source>
        <dbReference type="EMBL" id="MBC1520271.1"/>
    </source>
</evidence>
<accession>A0A841ZNI7</accession>
<name>A0A841ZNI7_9LIST</name>
<protein>
    <submittedName>
        <fullName evidence="3">Uncharacterized protein</fullName>
    </submittedName>
</protein>
<keyword evidence="2" id="KW-0472">Membrane</keyword>
<evidence type="ECO:0000256" key="1">
    <source>
        <dbReference type="SAM" id="MobiDB-lite"/>
    </source>
</evidence>
<keyword evidence="2" id="KW-0812">Transmembrane</keyword>